<dbReference type="EMBL" id="BMAT01000262">
    <property type="protein sequence ID" value="GFR62914.1"/>
    <property type="molecule type" value="Genomic_DNA"/>
</dbReference>
<evidence type="ECO:0000313" key="2">
    <source>
        <dbReference type="Proteomes" id="UP000762676"/>
    </source>
</evidence>
<keyword evidence="2" id="KW-1185">Reference proteome</keyword>
<dbReference type="Proteomes" id="UP000762676">
    <property type="component" value="Unassembled WGS sequence"/>
</dbReference>
<organism evidence="1 2">
    <name type="scientific">Elysia marginata</name>
    <dbReference type="NCBI Taxonomy" id="1093978"/>
    <lineage>
        <taxon>Eukaryota</taxon>
        <taxon>Metazoa</taxon>
        <taxon>Spiralia</taxon>
        <taxon>Lophotrochozoa</taxon>
        <taxon>Mollusca</taxon>
        <taxon>Gastropoda</taxon>
        <taxon>Heterobranchia</taxon>
        <taxon>Euthyneura</taxon>
        <taxon>Panpulmonata</taxon>
        <taxon>Sacoglossa</taxon>
        <taxon>Placobranchoidea</taxon>
        <taxon>Plakobranchidae</taxon>
        <taxon>Elysia</taxon>
    </lineage>
</organism>
<reference evidence="1 2" key="1">
    <citation type="journal article" date="2021" name="Elife">
        <title>Chloroplast acquisition without the gene transfer in kleptoplastic sea slugs, Plakobranchus ocellatus.</title>
        <authorList>
            <person name="Maeda T."/>
            <person name="Takahashi S."/>
            <person name="Yoshida T."/>
            <person name="Shimamura S."/>
            <person name="Takaki Y."/>
            <person name="Nagai Y."/>
            <person name="Toyoda A."/>
            <person name="Suzuki Y."/>
            <person name="Arimoto A."/>
            <person name="Ishii H."/>
            <person name="Satoh N."/>
            <person name="Nishiyama T."/>
            <person name="Hasebe M."/>
            <person name="Maruyama T."/>
            <person name="Minagawa J."/>
            <person name="Obokata J."/>
            <person name="Shigenobu S."/>
        </authorList>
    </citation>
    <scope>NUCLEOTIDE SEQUENCE [LARGE SCALE GENOMIC DNA]</scope>
</reference>
<comment type="caution">
    <text evidence="1">The sequence shown here is derived from an EMBL/GenBank/DDBJ whole genome shotgun (WGS) entry which is preliminary data.</text>
</comment>
<protein>
    <submittedName>
        <fullName evidence="1">Uncharacterized protein</fullName>
    </submittedName>
</protein>
<evidence type="ECO:0000313" key="1">
    <source>
        <dbReference type="EMBL" id="GFR62914.1"/>
    </source>
</evidence>
<sequence>MTRIPYEKLRTGTRPVINVCFHMLPGKHRPAEAANITKVLDTILSGAISSNSFHVFSSDAISASVSHLQVILGPPLALI</sequence>
<accession>A0AAV4EPX0</accession>
<proteinExistence type="predicted"/>
<name>A0AAV4EPX0_9GAST</name>
<gene>
    <name evidence="1" type="ORF">ElyMa_000142600</name>
</gene>
<dbReference type="AlphaFoldDB" id="A0AAV4EPX0"/>